<feature type="region of interest" description="Disordered" evidence="1">
    <location>
        <begin position="185"/>
        <end position="208"/>
    </location>
</feature>
<sequence length="331" mass="31725">MRKLKDDSGCVTLQIAALAGEWTEGYVIKKHENTPEAVLVCAIDQCQTSLETAGGAGAGAEAGAGAAAGSGATAATQQPDSNGAMATASAQTSNGASATVAGQQGNAVGSNGATATVQQGSNGAMAVGTSTVAQGVNPTTQIPEGAAESMTTVREAAARNELESSGMEATNETSLFAPAARAVDALPEGSGSEASAEGAVPKAEGHDTELLNTVSGTGVEGEEASGQVEGQAASNLTAAEGGPTGSQATLAAGMAMAGSTPLPSGIPEEAGTTPTVEGAEIPQAGVTGEGVPAAPAATEAPSLNATVGGAGSPLVLTKTQDPVVLNVLKNG</sequence>
<dbReference type="Proteomes" id="UP000270094">
    <property type="component" value="Unassembled WGS sequence"/>
</dbReference>
<dbReference type="AlphaFoldDB" id="A0A3P7L6S9"/>
<dbReference type="EMBL" id="UYYB01102121">
    <property type="protein sequence ID" value="VDM78485.1"/>
    <property type="molecule type" value="Genomic_DNA"/>
</dbReference>
<dbReference type="OrthoDB" id="5877761at2759"/>
<accession>A0A3P7L6S9</accession>
<evidence type="ECO:0000313" key="3">
    <source>
        <dbReference type="Proteomes" id="UP000270094"/>
    </source>
</evidence>
<feature type="region of interest" description="Disordered" evidence="1">
    <location>
        <begin position="71"/>
        <end position="90"/>
    </location>
</feature>
<proteinExistence type="predicted"/>
<evidence type="ECO:0000256" key="1">
    <source>
        <dbReference type="SAM" id="MobiDB-lite"/>
    </source>
</evidence>
<organism evidence="2 3">
    <name type="scientific">Strongylus vulgaris</name>
    <name type="common">Blood worm</name>
    <dbReference type="NCBI Taxonomy" id="40348"/>
    <lineage>
        <taxon>Eukaryota</taxon>
        <taxon>Metazoa</taxon>
        <taxon>Ecdysozoa</taxon>
        <taxon>Nematoda</taxon>
        <taxon>Chromadorea</taxon>
        <taxon>Rhabditida</taxon>
        <taxon>Rhabditina</taxon>
        <taxon>Rhabditomorpha</taxon>
        <taxon>Strongyloidea</taxon>
        <taxon>Strongylidae</taxon>
        <taxon>Strongylus</taxon>
    </lineage>
</organism>
<gene>
    <name evidence="2" type="ORF">SVUK_LOCUS13483</name>
</gene>
<keyword evidence="3" id="KW-1185">Reference proteome</keyword>
<protein>
    <submittedName>
        <fullName evidence="2">Uncharacterized protein</fullName>
    </submittedName>
</protein>
<evidence type="ECO:0000313" key="2">
    <source>
        <dbReference type="EMBL" id="VDM78485.1"/>
    </source>
</evidence>
<name>A0A3P7L6S9_STRVU</name>
<reference evidence="2 3" key="1">
    <citation type="submission" date="2018-11" db="EMBL/GenBank/DDBJ databases">
        <authorList>
            <consortium name="Pathogen Informatics"/>
        </authorList>
    </citation>
    <scope>NUCLEOTIDE SEQUENCE [LARGE SCALE GENOMIC DNA]</scope>
</reference>
<feature type="compositionally biased region" description="Low complexity" evidence="1">
    <location>
        <begin position="188"/>
        <end position="199"/>
    </location>
</feature>